<organism evidence="2 3">
    <name type="scientific">Heterobasidion irregulare (strain TC 32-1)</name>
    <dbReference type="NCBI Taxonomy" id="747525"/>
    <lineage>
        <taxon>Eukaryota</taxon>
        <taxon>Fungi</taxon>
        <taxon>Dikarya</taxon>
        <taxon>Basidiomycota</taxon>
        <taxon>Agaricomycotina</taxon>
        <taxon>Agaricomycetes</taxon>
        <taxon>Russulales</taxon>
        <taxon>Bondarzewiaceae</taxon>
        <taxon>Heterobasidion</taxon>
        <taxon>Heterobasidion annosum species complex</taxon>
    </lineage>
</organism>
<comment type="similarity">
    <text evidence="1">Belongs to the TTI2 family.</text>
</comment>
<dbReference type="HOGENOM" id="CLU_1082354_0_0_1"/>
<accession>W4KF14</accession>
<dbReference type="AlphaFoldDB" id="W4KF14"/>
<keyword evidence="3" id="KW-1185">Reference proteome</keyword>
<sequence>MAILEESPESTPSDQQSLLQTLRIPAEYARFEALGDNEIYDRLDQWKTNALSALSTLREQLKLNSHLGTEQQADIAFHAASYMGEVGEWSTEQMHDISVDTLELLGEPDIHVLERTLNHHIKSLFRANPHPSLNASTGRKISRQAGGPMAAQDIYEDQLWKRSPGVGNALSWCVQHIHTEMYERLWGLVVPPIMILLDDYEVKYKIEGIHIVEALLGNAPPDLLKRTGISDLLFSVLHRAL</sequence>
<dbReference type="KEGG" id="hir:HETIRDRAFT_408514"/>
<gene>
    <name evidence="2" type="ORF">HETIRDRAFT_408514</name>
</gene>
<dbReference type="GO" id="GO:0110078">
    <property type="term" value="C:TTT Hsp90 cochaperone complex"/>
    <property type="evidence" value="ECO:0007669"/>
    <property type="project" value="InterPro"/>
</dbReference>
<dbReference type="GO" id="GO:0005829">
    <property type="term" value="C:cytosol"/>
    <property type="evidence" value="ECO:0007669"/>
    <property type="project" value="TreeGrafter"/>
</dbReference>
<name>W4KF14_HETIT</name>
<evidence type="ECO:0000256" key="1">
    <source>
        <dbReference type="ARBA" id="ARBA00034736"/>
    </source>
</evidence>
<proteinExistence type="inferred from homology"/>
<protein>
    <submittedName>
        <fullName evidence="2">Uncharacterized protein</fullName>
    </submittedName>
</protein>
<evidence type="ECO:0000313" key="2">
    <source>
        <dbReference type="EMBL" id="ETW84442.1"/>
    </source>
</evidence>
<dbReference type="PANTHER" id="PTHR32226">
    <property type="entry name" value="TELO2-INTERACTING PROTEIN 2"/>
    <property type="match status" value="1"/>
</dbReference>
<dbReference type="eggNOG" id="ENOG502S3SJ">
    <property type="taxonomic scope" value="Eukaryota"/>
</dbReference>
<dbReference type="InterPro" id="IPR018870">
    <property type="entry name" value="Tti2"/>
</dbReference>
<dbReference type="Pfam" id="PF10521">
    <property type="entry name" value="Tti2"/>
    <property type="match status" value="1"/>
</dbReference>
<dbReference type="InParanoid" id="W4KF14"/>
<dbReference type="STRING" id="747525.W4KF14"/>
<dbReference type="GO" id="GO:0005634">
    <property type="term" value="C:nucleus"/>
    <property type="evidence" value="ECO:0007669"/>
    <property type="project" value="TreeGrafter"/>
</dbReference>
<dbReference type="RefSeq" id="XP_009544116.1">
    <property type="nucleotide sequence ID" value="XM_009545821.1"/>
</dbReference>
<dbReference type="EMBL" id="KI925456">
    <property type="protein sequence ID" value="ETW84442.1"/>
    <property type="molecule type" value="Genomic_DNA"/>
</dbReference>
<dbReference type="PANTHER" id="PTHR32226:SF2">
    <property type="entry name" value="TELO2-INTERACTING PROTEIN 2"/>
    <property type="match status" value="1"/>
</dbReference>
<dbReference type="OrthoDB" id="6417021at2759"/>
<dbReference type="GeneID" id="20672686"/>
<reference evidence="2 3" key="1">
    <citation type="journal article" date="2012" name="New Phytol.">
        <title>Insight into trade-off between wood decay and parasitism from the genome of a fungal forest pathogen.</title>
        <authorList>
            <person name="Olson A."/>
            <person name="Aerts A."/>
            <person name="Asiegbu F."/>
            <person name="Belbahri L."/>
            <person name="Bouzid O."/>
            <person name="Broberg A."/>
            <person name="Canback B."/>
            <person name="Coutinho P.M."/>
            <person name="Cullen D."/>
            <person name="Dalman K."/>
            <person name="Deflorio G."/>
            <person name="van Diepen L.T."/>
            <person name="Dunand C."/>
            <person name="Duplessis S."/>
            <person name="Durling M."/>
            <person name="Gonthier P."/>
            <person name="Grimwood J."/>
            <person name="Fossdal C.G."/>
            <person name="Hansson D."/>
            <person name="Henrissat B."/>
            <person name="Hietala A."/>
            <person name="Himmelstrand K."/>
            <person name="Hoffmeister D."/>
            <person name="Hogberg N."/>
            <person name="James T.Y."/>
            <person name="Karlsson M."/>
            <person name="Kohler A."/>
            <person name="Kues U."/>
            <person name="Lee Y.H."/>
            <person name="Lin Y.C."/>
            <person name="Lind M."/>
            <person name="Lindquist E."/>
            <person name="Lombard V."/>
            <person name="Lucas S."/>
            <person name="Lunden K."/>
            <person name="Morin E."/>
            <person name="Murat C."/>
            <person name="Park J."/>
            <person name="Raffaello T."/>
            <person name="Rouze P."/>
            <person name="Salamov A."/>
            <person name="Schmutz J."/>
            <person name="Solheim H."/>
            <person name="Stahlberg J."/>
            <person name="Velez H."/>
            <person name="de Vries R.P."/>
            <person name="Wiebenga A."/>
            <person name="Woodward S."/>
            <person name="Yakovlev I."/>
            <person name="Garbelotto M."/>
            <person name="Martin F."/>
            <person name="Grigoriev I.V."/>
            <person name="Stenlid J."/>
        </authorList>
    </citation>
    <scope>NUCLEOTIDE SEQUENCE [LARGE SCALE GENOMIC DNA]</scope>
    <source>
        <strain evidence="2 3">TC 32-1</strain>
    </source>
</reference>
<feature type="non-terminal residue" evidence="2">
    <location>
        <position position="241"/>
    </location>
</feature>
<evidence type="ECO:0000313" key="3">
    <source>
        <dbReference type="Proteomes" id="UP000030671"/>
    </source>
</evidence>
<dbReference type="Proteomes" id="UP000030671">
    <property type="component" value="Unassembled WGS sequence"/>
</dbReference>